<feature type="signal peptide" evidence="1">
    <location>
        <begin position="1"/>
        <end position="24"/>
    </location>
</feature>
<dbReference type="WBParaSite" id="NBR_0001699501-mRNA-1">
    <property type="protein sequence ID" value="NBR_0001699501-mRNA-1"/>
    <property type="gene ID" value="NBR_0001699501"/>
</dbReference>
<dbReference type="Proteomes" id="UP000271162">
    <property type="component" value="Unassembled WGS sequence"/>
</dbReference>
<reference evidence="4" key="1">
    <citation type="submission" date="2017-02" db="UniProtKB">
        <authorList>
            <consortium name="WormBaseParasite"/>
        </authorList>
    </citation>
    <scope>IDENTIFICATION</scope>
</reference>
<evidence type="ECO:0000313" key="2">
    <source>
        <dbReference type="EMBL" id="VDL80609.1"/>
    </source>
</evidence>
<reference evidence="2 3" key="2">
    <citation type="submission" date="2018-11" db="EMBL/GenBank/DDBJ databases">
        <authorList>
            <consortium name="Pathogen Informatics"/>
        </authorList>
    </citation>
    <scope>NUCLEOTIDE SEQUENCE [LARGE SCALE GENOMIC DNA]</scope>
</reference>
<protein>
    <submittedName>
        <fullName evidence="4">Secreted protein</fullName>
    </submittedName>
</protein>
<evidence type="ECO:0000313" key="3">
    <source>
        <dbReference type="Proteomes" id="UP000271162"/>
    </source>
</evidence>
<accession>A0A0N4YJ68</accession>
<keyword evidence="1" id="KW-0732">Signal</keyword>
<evidence type="ECO:0000313" key="4">
    <source>
        <dbReference type="WBParaSite" id="NBR_0001699501-mRNA-1"/>
    </source>
</evidence>
<feature type="chain" id="PRO_5043125712" evidence="1">
    <location>
        <begin position="25"/>
        <end position="95"/>
    </location>
</feature>
<keyword evidence="3" id="KW-1185">Reference proteome</keyword>
<gene>
    <name evidence="2" type="ORF">NBR_LOCUS16996</name>
</gene>
<organism evidence="4">
    <name type="scientific">Nippostrongylus brasiliensis</name>
    <name type="common">Rat hookworm</name>
    <dbReference type="NCBI Taxonomy" id="27835"/>
    <lineage>
        <taxon>Eukaryota</taxon>
        <taxon>Metazoa</taxon>
        <taxon>Ecdysozoa</taxon>
        <taxon>Nematoda</taxon>
        <taxon>Chromadorea</taxon>
        <taxon>Rhabditida</taxon>
        <taxon>Rhabditina</taxon>
        <taxon>Rhabditomorpha</taxon>
        <taxon>Strongyloidea</taxon>
        <taxon>Heligmosomidae</taxon>
        <taxon>Nippostrongylus</taxon>
    </lineage>
</organism>
<dbReference type="AlphaFoldDB" id="A0A0N4YJ68"/>
<proteinExistence type="predicted"/>
<sequence length="95" mass="11016">MVRWFHHVPLPLLWLHVLSEWIWSFGSVAKVDVTGMARGEVIVEDEENTEEIVMETIEEWDEVDELEIFEELDVVERLGIVPHSQALAFLRSGSL</sequence>
<dbReference type="EMBL" id="UYSL01022504">
    <property type="protein sequence ID" value="VDL80609.1"/>
    <property type="molecule type" value="Genomic_DNA"/>
</dbReference>
<evidence type="ECO:0000256" key="1">
    <source>
        <dbReference type="SAM" id="SignalP"/>
    </source>
</evidence>
<name>A0A0N4YJ68_NIPBR</name>